<name>A0AAJ6L3L9_9ACTN</name>
<keyword evidence="3" id="KW-1003">Cell membrane</keyword>
<reference evidence="10 11" key="1">
    <citation type="submission" date="2023-07" db="EMBL/GenBank/DDBJ databases">
        <title>Micromonospora profundi TRM 95458 converts glycerol to a new osmotic compound.</title>
        <authorList>
            <person name="Lu D."/>
        </authorList>
    </citation>
    <scope>NUCLEOTIDE SEQUENCE [LARGE SCALE GENOMIC DNA]</scope>
    <source>
        <strain evidence="10 11">TRM95458</strain>
    </source>
</reference>
<feature type="transmembrane region" description="Helical" evidence="8">
    <location>
        <begin position="170"/>
        <end position="194"/>
    </location>
</feature>
<dbReference type="Pfam" id="PF07690">
    <property type="entry name" value="MFS_1"/>
    <property type="match status" value="1"/>
</dbReference>
<evidence type="ECO:0000256" key="3">
    <source>
        <dbReference type="ARBA" id="ARBA00022475"/>
    </source>
</evidence>
<evidence type="ECO:0000256" key="2">
    <source>
        <dbReference type="ARBA" id="ARBA00022448"/>
    </source>
</evidence>
<feature type="region of interest" description="Disordered" evidence="7">
    <location>
        <begin position="508"/>
        <end position="543"/>
    </location>
</feature>
<sequence length="543" mass="55948">MTTEGTTTAVPRAGRREWIGLAVLCLPTLLASVDLTVLYLALPHLSADLGASTTQQLWIVDIFGFLTSGLLVTMGTLGDRFGNRRMLLISSAAFAAASLLAAYSTTPEMLIGARALLGVAGAAGMPAALALITHMFRDPAQRGVAIASWMSCFMGGLMLGPLVGGIMLEYFWWGSAFLLAVPIMLLVLAVAPVLLPEHRNPGAGKLDLLSVAMSLVAMISLVYGLKKLAQDGFTAPALLAMVFGVLVGVLFVRRQRSLTDPLLDLRLFSIATLRAALILGLLVSALNGGASLLVTQFLQVIEGLSPLRAGLWLLPPSLAMIIALFLAPGLTAKLKAGRVIALGLGIGVVGYLILAQVESVDGLGLLVAGFAVLLFGMGLPSSLGTMLVMGAAPPDKVGSASSLQQTSNEFGISIGIATLGSIGMATYRSELADTVPGTVPSDVAEAAGEGIAPASVLSAQFPELLAPARAAFTVGLNNVAWVSAALMIGLAVFAYFALRNTELSAMTPPTDIPQPAEQAPAADAAGVAAGRTDDTPQTVPPHH</sequence>
<feature type="transmembrane region" description="Helical" evidence="8">
    <location>
        <begin position="21"/>
        <end position="42"/>
    </location>
</feature>
<dbReference type="GO" id="GO:0005886">
    <property type="term" value="C:plasma membrane"/>
    <property type="evidence" value="ECO:0007669"/>
    <property type="project" value="UniProtKB-SubCell"/>
</dbReference>
<feature type="domain" description="Major facilitator superfamily (MFS) profile" evidence="9">
    <location>
        <begin position="20"/>
        <end position="502"/>
    </location>
</feature>
<evidence type="ECO:0000313" key="10">
    <source>
        <dbReference type="EMBL" id="WLS43378.1"/>
    </source>
</evidence>
<evidence type="ECO:0000256" key="8">
    <source>
        <dbReference type="SAM" id="Phobius"/>
    </source>
</evidence>
<feature type="transmembrane region" description="Helical" evidence="8">
    <location>
        <begin position="206"/>
        <end position="226"/>
    </location>
</feature>
<feature type="transmembrane region" description="Helical" evidence="8">
    <location>
        <begin position="57"/>
        <end position="74"/>
    </location>
</feature>
<dbReference type="AlphaFoldDB" id="A0AAJ6L3L9"/>
<dbReference type="GO" id="GO:0022857">
    <property type="term" value="F:transmembrane transporter activity"/>
    <property type="evidence" value="ECO:0007669"/>
    <property type="project" value="InterPro"/>
</dbReference>
<keyword evidence="4 8" id="KW-0812">Transmembrane</keyword>
<feature type="transmembrane region" description="Helical" evidence="8">
    <location>
        <begin position="410"/>
        <end position="427"/>
    </location>
</feature>
<dbReference type="EMBL" id="CP130472">
    <property type="protein sequence ID" value="WLS43378.1"/>
    <property type="molecule type" value="Genomic_DNA"/>
</dbReference>
<dbReference type="KEGG" id="mprn:Q3V37_18405"/>
<evidence type="ECO:0000256" key="1">
    <source>
        <dbReference type="ARBA" id="ARBA00004651"/>
    </source>
</evidence>
<dbReference type="InterPro" id="IPR020846">
    <property type="entry name" value="MFS_dom"/>
</dbReference>
<dbReference type="RefSeq" id="WP_306270818.1">
    <property type="nucleotide sequence ID" value="NZ_CP130472.1"/>
</dbReference>
<dbReference type="InterPro" id="IPR011701">
    <property type="entry name" value="MFS"/>
</dbReference>
<feature type="compositionally biased region" description="Low complexity" evidence="7">
    <location>
        <begin position="516"/>
        <end position="529"/>
    </location>
</feature>
<evidence type="ECO:0000256" key="4">
    <source>
        <dbReference type="ARBA" id="ARBA00022692"/>
    </source>
</evidence>
<organism evidence="10 11">
    <name type="scientific">Micromonospora profundi</name>
    <dbReference type="NCBI Taxonomy" id="1420889"/>
    <lineage>
        <taxon>Bacteria</taxon>
        <taxon>Bacillati</taxon>
        <taxon>Actinomycetota</taxon>
        <taxon>Actinomycetes</taxon>
        <taxon>Micromonosporales</taxon>
        <taxon>Micromonosporaceae</taxon>
        <taxon>Micromonospora</taxon>
    </lineage>
</organism>
<dbReference type="Gene3D" id="1.20.1250.20">
    <property type="entry name" value="MFS general substrate transporter like domains"/>
    <property type="match status" value="1"/>
</dbReference>
<gene>
    <name evidence="10" type="ORF">Q3V37_18405</name>
</gene>
<feature type="transmembrane region" description="Helical" evidence="8">
    <location>
        <begin position="111"/>
        <end position="132"/>
    </location>
</feature>
<dbReference type="InterPro" id="IPR036259">
    <property type="entry name" value="MFS_trans_sf"/>
</dbReference>
<feature type="transmembrane region" description="Helical" evidence="8">
    <location>
        <begin position="479"/>
        <end position="498"/>
    </location>
</feature>
<evidence type="ECO:0000313" key="11">
    <source>
        <dbReference type="Proteomes" id="UP001235874"/>
    </source>
</evidence>
<dbReference type="PANTHER" id="PTHR42718:SF47">
    <property type="entry name" value="METHYL VIOLOGEN RESISTANCE PROTEIN SMVA"/>
    <property type="match status" value="1"/>
</dbReference>
<dbReference type="SUPFAM" id="SSF103473">
    <property type="entry name" value="MFS general substrate transporter"/>
    <property type="match status" value="1"/>
</dbReference>
<proteinExistence type="predicted"/>
<keyword evidence="11" id="KW-1185">Reference proteome</keyword>
<feature type="transmembrane region" description="Helical" evidence="8">
    <location>
        <begin position="232"/>
        <end position="252"/>
    </location>
</feature>
<keyword evidence="6 8" id="KW-0472">Membrane</keyword>
<keyword evidence="2" id="KW-0813">Transport</keyword>
<feature type="transmembrane region" description="Helical" evidence="8">
    <location>
        <begin position="309"/>
        <end position="327"/>
    </location>
</feature>
<evidence type="ECO:0000256" key="5">
    <source>
        <dbReference type="ARBA" id="ARBA00022989"/>
    </source>
</evidence>
<accession>A0AAJ6L3L9</accession>
<dbReference type="Gene3D" id="1.20.1720.10">
    <property type="entry name" value="Multidrug resistance protein D"/>
    <property type="match status" value="1"/>
</dbReference>
<feature type="transmembrane region" description="Helical" evidence="8">
    <location>
        <begin position="363"/>
        <end position="389"/>
    </location>
</feature>
<dbReference type="PANTHER" id="PTHR42718">
    <property type="entry name" value="MAJOR FACILITATOR SUPERFAMILY MULTIDRUG TRANSPORTER MFSC"/>
    <property type="match status" value="1"/>
</dbReference>
<evidence type="ECO:0000256" key="7">
    <source>
        <dbReference type="SAM" id="MobiDB-lite"/>
    </source>
</evidence>
<dbReference type="CDD" id="cd17321">
    <property type="entry name" value="MFS_MMR_MDR_like"/>
    <property type="match status" value="1"/>
</dbReference>
<feature type="transmembrane region" description="Helical" evidence="8">
    <location>
        <begin position="273"/>
        <end position="297"/>
    </location>
</feature>
<dbReference type="PROSITE" id="PS50850">
    <property type="entry name" value="MFS"/>
    <property type="match status" value="1"/>
</dbReference>
<keyword evidence="5 8" id="KW-1133">Transmembrane helix</keyword>
<evidence type="ECO:0000259" key="9">
    <source>
        <dbReference type="PROSITE" id="PS50850"/>
    </source>
</evidence>
<feature type="transmembrane region" description="Helical" evidence="8">
    <location>
        <begin position="144"/>
        <end position="164"/>
    </location>
</feature>
<dbReference type="Proteomes" id="UP001235874">
    <property type="component" value="Chromosome"/>
</dbReference>
<comment type="subcellular location">
    <subcellularLocation>
        <location evidence="1">Cell membrane</location>
        <topology evidence="1">Multi-pass membrane protein</topology>
    </subcellularLocation>
</comment>
<protein>
    <submittedName>
        <fullName evidence="10">MFS transporter</fullName>
    </submittedName>
</protein>
<feature type="transmembrane region" description="Helical" evidence="8">
    <location>
        <begin position="339"/>
        <end position="357"/>
    </location>
</feature>
<feature type="transmembrane region" description="Helical" evidence="8">
    <location>
        <begin position="86"/>
        <end position="105"/>
    </location>
</feature>
<evidence type="ECO:0000256" key="6">
    <source>
        <dbReference type="ARBA" id="ARBA00023136"/>
    </source>
</evidence>